<evidence type="ECO:0000313" key="6">
    <source>
        <dbReference type="EMBL" id="AGW51809.1"/>
    </source>
</evidence>
<keyword evidence="1" id="KW-0808">Transferase</keyword>
<accession>A0A059QA79</accession>
<organism evidence="6">
    <name type="scientific">Salmonella gallinarum</name>
    <dbReference type="NCBI Taxonomy" id="594"/>
    <lineage>
        <taxon>Bacteria</taxon>
        <taxon>Pseudomonadati</taxon>
        <taxon>Pseudomonadota</taxon>
        <taxon>Gammaproteobacteria</taxon>
        <taxon>Enterobacterales</taxon>
        <taxon>Enterobacteriaceae</taxon>
        <taxon>Salmonella</taxon>
    </lineage>
</organism>
<evidence type="ECO:0000256" key="3">
    <source>
        <dbReference type="ARBA" id="ARBA00023785"/>
    </source>
</evidence>
<dbReference type="AlphaFoldDB" id="A0A059QA79"/>
<evidence type="ECO:0000256" key="2">
    <source>
        <dbReference type="ARBA" id="ARBA00023315"/>
    </source>
</evidence>
<comment type="catalytic activity">
    <reaction evidence="4">
        <text>L-threonyl-[protein] + acetyl-CoA = O-acetyl-L-threonyl-[protein] + CoA</text>
        <dbReference type="Rhea" id="RHEA:65340"/>
        <dbReference type="Rhea" id="RHEA-COMP:11060"/>
        <dbReference type="Rhea" id="RHEA-COMP:16780"/>
        <dbReference type="ChEBI" id="CHEBI:30013"/>
        <dbReference type="ChEBI" id="CHEBI:57287"/>
        <dbReference type="ChEBI" id="CHEBI:57288"/>
        <dbReference type="ChEBI" id="CHEBI:141025"/>
    </reaction>
    <physiologicalReaction direction="left-to-right" evidence="4">
        <dbReference type="Rhea" id="RHEA:65341"/>
    </physiologicalReaction>
</comment>
<dbReference type="GO" id="GO:0016746">
    <property type="term" value="F:acyltransferase activity"/>
    <property type="evidence" value="ECO:0007669"/>
    <property type="project" value="UniProtKB-KW"/>
</dbReference>
<evidence type="ECO:0000256" key="1">
    <source>
        <dbReference type="ARBA" id="ARBA00022679"/>
    </source>
</evidence>
<name>A0A059QA79_SALGL</name>
<dbReference type="InterPro" id="IPR005083">
    <property type="entry name" value="YopJ-like"/>
</dbReference>
<proteinExistence type="inferred from homology"/>
<protein>
    <submittedName>
        <fullName evidence="6">AvrA</fullName>
    </submittedName>
</protein>
<dbReference type="NCBIfam" id="NF011898">
    <property type="entry name" value="PRK15371.1"/>
    <property type="match status" value="1"/>
</dbReference>
<dbReference type="Pfam" id="PF03421">
    <property type="entry name" value="Acetyltransf_14"/>
    <property type="match status" value="1"/>
</dbReference>
<evidence type="ECO:0000256" key="4">
    <source>
        <dbReference type="ARBA" id="ARBA00048364"/>
    </source>
</evidence>
<dbReference type="RefSeq" id="WP_223671695.1">
    <property type="nucleotide sequence ID" value="NZ_CP077760.1"/>
</dbReference>
<dbReference type="EMBL" id="KF192263">
    <property type="protein sequence ID" value="AGW51809.1"/>
    <property type="molecule type" value="Genomic_DNA"/>
</dbReference>
<sequence length="302" mass="33691">MIFSVQELSCGGKSMLSPTTRNMGASLSPQPDVSGELNTEALTCIVERLESEIIDGSWIHISYEETDLEMMPFLVAQANKKYPELNLKFVMSVHELVSSIKGTRMEGVESARFLVNMGSSGIHISVVDFRVMDGKTSVILFEPAACSAFGPALLALRTKAALEREQLPDCYFAMVELDIQRSSSECGIFSLALAKKLQLEFMNLVKIHEDNICERLCGEEPFLPSDKADRYLPVSFYKHTQGVQRLNEYVEANPAAGSSIVNKKNETLYERFDNNAVMLNDKKLSISAHKKRIAEYKSLLKS</sequence>
<evidence type="ECO:0000256" key="5">
    <source>
        <dbReference type="ARBA" id="ARBA00048662"/>
    </source>
</evidence>
<keyword evidence="2" id="KW-0012">Acyltransferase</keyword>
<reference evidence="6" key="1">
    <citation type="submission" date="2013-06" db="EMBL/GenBank/DDBJ databases">
        <title>Characterization of a live vaccine strain (SR2-N6) against fowl typhoid and paratyphoid.</title>
        <authorList>
            <person name="Kwon H.J."/>
            <person name="Cho S.H."/>
            <person name="Kim T.E."/>
            <person name="Seong W.J."/>
            <person name="Huh W."/>
            <person name="Moon Y.S."/>
            <person name="Lee B.H."/>
            <person name="Kim S.J."/>
            <person name="Kim J.H."/>
        </authorList>
    </citation>
    <scope>NUCLEOTIDE SEQUENCE</scope>
    <source>
        <strain evidence="6">SR2-N6</strain>
    </source>
</reference>
<gene>
    <name evidence="6" type="primary">avrA</name>
</gene>
<comment type="catalytic activity">
    <reaction evidence="5">
        <text>L-seryl-[protein] + acetyl-CoA = O-acetyl-L-seryl-[protein] + CoA</text>
        <dbReference type="Rhea" id="RHEA:59392"/>
        <dbReference type="Rhea" id="RHEA-COMP:9863"/>
        <dbReference type="Rhea" id="RHEA-COMP:15352"/>
        <dbReference type="ChEBI" id="CHEBI:29999"/>
        <dbReference type="ChEBI" id="CHEBI:57287"/>
        <dbReference type="ChEBI" id="CHEBI:57288"/>
        <dbReference type="ChEBI" id="CHEBI:141128"/>
    </reaction>
    <physiologicalReaction direction="left-to-right" evidence="5">
        <dbReference type="Rhea" id="RHEA:59393"/>
    </physiologicalReaction>
</comment>
<comment type="similarity">
    <text evidence="3">Belongs to the acetyltransferase YopJ family.</text>
</comment>